<evidence type="ECO:0000313" key="3">
    <source>
        <dbReference type="EMBL" id="MDQ8207304.1"/>
    </source>
</evidence>
<dbReference type="PROSITE" id="PS51257">
    <property type="entry name" value="PROKAR_LIPOPROTEIN"/>
    <property type="match status" value="1"/>
</dbReference>
<evidence type="ECO:0000313" key="4">
    <source>
        <dbReference type="Proteomes" id="UP001225316"/>
    </source>
</evidence>
<dbReference type="EMBL" id="JARXHW010000012">
    <property type="protein sequence ID" value="MDQ8207304.1"/>
    <property type="molecule type" value="Genomic_DNA"/>
</dbReference>
<keyword evidence="1" id="KW-0175">Coiled coil</keyword>
<keyword evidence="4" id="KW-1185">Reference proteome</keyword>
<evidence type="ECO:0000256" key="2">
    <source>
        <dbReference type="SAM" id="SignalP"/>
    </source>
</evidence>
<sequence length="497" mass="56592">MFMPLRLLPGLSMFLLSFSCLSAQALDDSLRILDELMLQANQVKQSCDEQLKQINLNDNEQDRYAAQRIERQLTELQSLSLQLKKARIYTKNSNYREALQSLQRLESKVVALLVSDQALEAYIELIGELQTLQQQAYQVWYARIDSLISEARSICLQAETSADLDPLMLQLAALEIKRPSATDNIVVRRGAEKLRGTVSALHIWMRYLDQRSAGNAKAANDFLKQLELNSSNFPLHTREELSQKWLKEEKAVSPEALAAQILSEVSTNSDSIMRAIERFEVAANDPKLNGAEYFLTDIIPKLTAFKEGFAQLEDKDYETARSLSKSISGNSGRTYLRPYFDALQKRLSHGVIALRLEQLTGQSIDAEQSIEAQIDKAIEQLWAEGKLLDIKELLQLKPVARNSDAWRLIHESQSAIKSYLTAQQFEEAGDVVSAYQDYRKALRYSGTEHPLNQLAIDAMKRLRETAPDQISRFDENALIEQMDLLYDALRKARLRRF</sequence>
<feature type="chain" id="PRO_5047532891" evidence="2">
    <location>
        <begin position="26"/>
        <end position="497"/>
    </location>
</feature>
<feature type="coiled-coil region" evidence="1">
    <location>
        <begin position="33"/>
        <end position="86"/>
    </location>
</feature>
<reference evidence="3 4" key="1">
    <citation type="submission" date="2023-04" db="EMBL/GenBank/DDBJ databases">
        <title>A novel bacteria isolated from coastal sediment.</title>
        <authorList>
            <person name="Liu X.-J."/>
            <person name="Du Z.-J."/>
        </authorList>
    </citation>
    <scope>NUCLEOTIDE SEQUENCE [LARGE SCALE GENOMIC DNA]</scope>
    <source>
        <strain evidence="3 4">SDUM461003</strain>
    </source>
</reference>
<organism evidence="3 4">
    <name type="scientific">Thalassobacterium maritimum</name>
    <dbReference type="NCBI Taxonomy" id="3041265"/>
    <lineage>
        <taxon>Bacteria</taxon>
        <taxon>Pseudomonadati</taxon>
        <taxon>Verrucomicrobiota</taxon>
        <taxon>Opitutia</taxon>
        <taxon>Puniceicoccales</taxon>
        <taxon>Coraliomargaritaceae</taxon>
        <taxon>Thalassobacterium</taxon>
    </lineage>
</organism>
<dbReference type="Proteomes" id="UP001225316">
    <property type="component" value="Unassembled WGS sequence"/>
</dbReference>
<comment type="caution">
    <text evidence="3">The sequence shown here is derived from an EMBL/GenBank/DDBJ whole genome shotgun (WGS) entry which is preliminary data.</text>
</comment>
<protein>
    <submittedName>
        <fullName evidence="3">Uncharacterized protein</fullName>
    </submittedName>
</protein>
<name>A0ABU1AT24_9BACT</name>
<evidence type="ECO:0000256" key="1">
    <source>
        <dbReference type="SAM" id="Coils"/>
    </source>
</evidence>
<gene>
    <name evidence="3" type="ORF">QEH52_07280</name>
</gene>
<feature type="signal peptide" evidence="2">
    <location>
        <begin position="1"/>
        <end position="25"/>
    </location>
</feature>
<keyword evidence="2" id="KW-0732">Signal</keyword>
<proteinExistence type="predicted"/>
<accession>A0ABU1AT24</accession>
<dbReference type="RefSeq" id="WP_308949438.1">
    <property type="nucleotide sequence ID" value="NZ_JARXHW010000012.1"/>
</dbReference>